<dbReference type="EMBL" id="MVHF01000045">
    <property type="protein sequence ID" value="ORA27365.1"/>
    <property type="molecule type" value="Genomic_DNA"/>
</dbReference>
<keyword evidence="3" id="KW-1185">Reference proteome</keyword>
<reference evidence="2 3" key="1">
    <citation type="submission" date="2017-02" db="EMBL/GenBank/DDBJ databases">
        <title>The new phylogeny of genus Mycobacterium.</title>
        <authorList>
            <person name="Tortoli E."/>
            <person name="Trovato A."/>
            <person name="Cirillo D.M."/>
        </authorList>
    </citation>
    <scope>NUCLEOTIDE SEQUENCE [LARGE SCALE GENOMIC DNA]</scope>
    <source>
        <strain evidence="2 3">RW6</strain>
    </source>
</reference>
<comment type="caution">
    <text evidence="2">The sequence shown here is derived from an EMBL/GenBank/DDBJ whole genome shotgun (WGS) entry which is preliminary data.</text>
</comment>
<organism evidence="2 3">
    <name type="scientific">Mycobacterium aquaticum</name>
    <dbReference type="NCBI Taxonomy" id="1927124"/>
    <lineage>
        <taxon>Bacteria</taxon>
        <taxon>Bacillati</taxon>
        <taxon>Actinomycetota</taxon>
        <taxon>Actinomycetes</taxon>
        <taxon>Mycobacteriales</taxon>
        <taxon>Mycobacteriaceae</taxon>
        <taxon>Mycobacterium</taxon>
    </lineage>
</organism>
<accession>A0A1X0ABT5</accession>
<evidence type="ECO:0000313" key="3">
    <source>
        <dbReference type="Proteomes" id="UP000192448"/>
    </source>
</evidence>
<evidence type="ECO:0000313" key="2">
    <source>
        <dbReference type="EMBL" id="ORA27365.1"/>
    </source>
</evidence>
<dbReference type="STRING" id="1927124.BST13_30365"/>
<name>A0A1X0ABT5_9MYCO</name>
<dbReference type="Proteomes" id="UP000192448">
    <property type="component" value="Unassembled WGS sequence"/>
</dbReference>
<proteinExistence type="predicted"/>
<gene>
    <name evidence="2" type="ORF">BST13_30365</name>
</gene>
<evidence type="ECO:0000256" key="1">
    <source>
        <dbReference type="SAM" id="MobiDB-lite"/>
    </source>
</evidence>
<sequence>MDVSNNEFTAGYLAGAERRTSTDEDRDADGDWSPGDGYLRCPIAHAEPTPDCDWCAGFAAAWE</sequence>
<feature type="region of interest" description="Disordered" evidence="1">
    <location>
        <begin position="1"/>
        <end position="33"/>
    </location>
</feature>
<protein>
    <submittedName>
        <fullName evidence="2">Uncharacterized protein</fullName>
    </submittedName>
</protein>
<dbReference type="AlphaFoldDB" id="A0A1X0ABT5"/>